<evidence type="ECO:0000256" key="1">
    <source>
        <dbReference type="SAM" id="MobiDB-lite"/>
    </source>
</evidence>
<accession>A0A8X8C870</accession>
<feature type="region of interest" description="Disordered" evidence="1">
    <location>
        <begin position="70"/>
        <end position="89"/>
    </location>
</feature>
<keyword evidence="2" id="KW-0472">Membrane</keyword>
<dbReference type="Proteomes" id="UP000886885">
    <property type="component" value="Chromosome 13A"/>
</dbReference>
<sequence length="477" mass="53177">MSRPITTLSSPTLKIPSFSRLSLQTHKSQTISCHSLAIKARPLCSHNQTLKRFGLFLDSRDRKLGFRVNAENGEGESERDGVFDDGERGESTMPERFRYLTKEAPDPPVRWPWFVDWLFSFLDCKCSNNFLSLLAVLSVEKLKSILAWGCILELNASLEFSQHFVLASPYFKLLLAATMLPVLIKTFVLIHTCCNGCVLWDNVCCILTVYTLIVELDSLLNMKKMEICLRMNFTLYLKVTCAVALGFLIYAWRAVLYELGNWKRGVIAIIGFVGYLLKLLLAVVFHFIGDPITSLIRCIETAIYTFQAFYSGIVRSAPVPELTLIIMLASAVLAIGEAAAPNSISRQPYLLTVSGLIGYAAVRNYISEPLFWTLLLGLYAFSRFIKKRDDVTSALPAAAVLAAIGEPWVRVLVMVSYLALAISYHSKQLAKGKEEVEVVTADTSSRVPVPLLCAALAIGIHVAAKWAGYRHLTWMLV</sequence>
<evidence type="ECO:0000313" key="3">
    <source>
        <dbReference type="EMBL" id="KAG6752466.1"/>
    </source>
</evidence>
<dbReference type="InterPro" id="IPR056894">
    <property type="entry name" value="AtTam38"/>
</dbReference>
<gene>
    <name evidence="3" type="ORF">POTOM_044696</name>
</gene>
<feature type="transmembrane region" description="Helical" evidence="2">
    <location>
        <begin position="265"/>
        <end position="288"/>
    </location>
</feature>
<dbReference type="EMBL" id="JAAWWB010000025">
    <property type="protein sequence ID" value="KAG6752466.1"/>
    <property type="molecule type" value="Genomic_DNA"/>
</dbReference>
<keyword evidence="2" id="KW-0812">Transmembrane</keyword>
<protein>
    <recommendedName>
        <fullName evidence="5">Embryo defective 1923</fullName>
    </recommendedName>
</protein>
<evidence type="ECO:0000313" key="4">
    <source>
        <dbReference type="Proteomes" id="UP000886885"/>
    </source>
</evidence>
<feature type="compositionally biased region" description="Basic and acidic residues" evidence="1">
    <location>
        <begin position="76"/>
        <end position="89"/>
    </location>
</feature>
<feature type="transmembrane region" description="Helical" evidence="2">
    <location>
        <begin position="447"/>
        <end position="467"/>
    </location>
</feature>
<dbReference type="AlphaFoldDB" id="A0A8X8C870"/>
<dbReference type="OrthoDB" id="1930779at2759"/>
<evidence type="ECO:0000256" key="2">
    <source>
        <dbReference type="SAM" id="Phobius"/>
    </source>
</evidence>
<organism evidence="3 4">
    <name type="scientific">Populus tomentosa</name>
    <name type="common">Chinese white poplar</name>
    <dbReference type="NCBI Taxonomy" id="118781"/>
    <lineage>
        <taxon>Eukaryota</taxon>
        <taxon>Viridiplantae</taxon>
        <taxon>Streptophyta</taxon>
        <taxon>Embryophyta</taxon>
        <taxon>Tracheophyta</taxon>
        <taxon>Spermatophyta</taxon>
        <taxon>Magnoliopsida</taxon>
        <taxon>eudicotyledons</taxon>
        <taxon>Gunneridae</taxon>
        <taxon>Pentapetalae</taxon>
        <taxon>rosids</taxon>
        <taxon>fabids</taxon>
        <taxon>Malpighiales</taxon>
        <taxon>Salicaceae</taxon>
        <taxon>Saliceae</taxon>
        <taxon>Populus</taxon>
    </lineage>
</organism>
<feature type="transmembrane region" description="Helical" evidence="2">
    <location>
        <begin position="319"/>
        <end position="336"/>
    </location>
</feature>
<dbReference type="Pfam" id="PF25114">
    <property type="entry name" value="AtTam38"/>
    <property type="match status" value="2"/>
</dbReference>
<keyword evidence="4" id="KW-1185">Reference proteome</keyword>
<name>A0A8X8C870_POPTO</name>
<reference evidence="3" key="1">
    <citation type="journal article" date="2020" name="bioRxiv">
        <title>Hybrid origin of Populus tomentosa Carr. identified through genome sequencing and phylogenomic analysis.</title>
        <authorList>
            <person name="An X."/>
            <person name="Gao K."/>
            <person name="Chen Z."/>
            <person name="Li J."/>
            <person name="Yang X."/>
            <person name="Yang X."/>
            <person name="Zhou J."/>
            <person name="Guo T."/>
            <person name="Zhao T."/>
            <person name="Huang S."/>
            <person name="Miao D."/>
            <person name="Khan W.U."/>
            <person name="Rao P."/>
            <person name="Ye M."/>
            <person name="Lei B."/>
            <person name="Liao W."/>
            <person name="Wang J."/>
            <person name="Ji L."/>
            <person name="Li Y."/>
            <person name="Guo B."/>
            <person name="Mustafa N.S."/>
            <person name="Li S."/>
            <person name="Yun Q."/>
            <person name="Keller S.R."/>
            <person name="Mao J."/>
            <person name="Zhang R."/>
            <person name="Strauss S.H."/>
        </authorList>
    </citation>
    <scope>NUCLEOTIDE SEQUENCE</scope>
    <source>
        <strain evidence="3">GM15</strain>
        <tissue evidence="3">Leaf</tissue>
    </source>
</reference>
<comment type="caution">
    <text evidence="3">The sequence shown here is derived from an EMBL/GenBank/DDBJ whole genome shotgun (WGS) entry which is preliminary data.</text>
</comment>
<keyword evidence="2" id="KW-1133">Transmembrane helix</keyword>
<proteinExistence type="predicted"/>
<evidence type="ECO:0008006" key="5">
    <source>
        <dbReference type="Google" id="ProtNLM"/>
    </source>
</evidence>
<feature type="transmembrane region" description="Helical" evidence="2">
    <location>
        <begin position="235"/>
        <end position="253"/>
    </location>
</feature>